<accession>A0A374PFC1</accession>
<sequence length="251" mass="28921">MAKNTLDETKELKILLAQIKGFNDTVQGILHDTNTPEIGRYSCFGDMAHTYNDLAECTKKLLKVPSLIYTFEIEKIPSWGDSVWPVQKKILEQVLVSGKMLYSSLEANMDFADDEFDNLENFIHSRLRTVIFGKPQKEIEVQNAIESLLLGRGLNKGTDYDRETGKFEFSGKEYIPDFIIPKLRLCIEVKLLREGRKSKIIEEISADITAYGKQYERQLFVVYDLGFIQNEEEFRRDIENAGNVKVIIIKH</sequence>
<name>A0A374PFC1_9FIRM</name>
<reference evidence="1 2" key="1">
    <citation type="submission" date="2018-08" db="EMBL/GenBank/DDBJ databases">
        <title>A genome reference for cultivated species of the human gut microbiota.</title>
        <authorList>
            <person name="Zou Y."/>
            <person name="Xue W."/>
            <person name="Luo G."/>
        </authorList>
    </citation>
    <scope>NUCLEOTIDE SEQUENCE [LARGE SCALE GENOMIC DNA]</scope>
    <source>
        <strain evidence="1 2">TM09-12</strain>
    </source>
</reference>
<evidence type="ECO:0000313" key="2">
    <source>
        <dbReference type="Proteomes" id="UP000263014"/>
    </source>
</evidence>
<gene>
    <name evidence="1" type="ORF">DXD79_00900</name>
</gene>
<dbReference type="EMBL" id="QSON01000001">
    <property type="protein sequence ID" value="RGJ08002.1"/>
    <property type="molecule type" value="Genomic_DNA"/>
</dbReference>
<dbReference type="RefSeq" id="WP_117630376.1">
    <property type="nucleotide sequence ID" value="NZ_QSON01000001.1"/>
</dbReference>
<proteinExistence type="predicted"/>
<evidence type="ECO:0000313" key="1">
    <source>
        <dbReference type="EMBL" id="RGJ08002.1"/>
    </source>
</evidence>
<dbReference type="AlphaFoldDB" id="A0A374PFC1"/>
<organism evidence="1 2">
    <name type="scientific">Hungatella hathewayi</name>
    <dbReference type="NCBI Taxonomy" id="154046"/>
    <lineage>
        <taxon>Bacteria</taxon>
        <taxon>Bacillati</taxon>
        <taxon>Bacillota</taxon>
        <taxon>Clostridia</taxon>
        <taxon>Lachnospirales</taxon>
        <taxon>Lachnospiraceae</taxon>
        <taxon>Hungatella</taxon>
    </lineage>
</organism>
<comment type="caution">
    <text evidence="1">The sequence shown here is derived from an EMBL/GenBank/DDBJ whole genome shotgun (WGS) entry which is preliminary data.</text>
</comment>
<protein>
    <submittedName>
        <fullName evidence="1">Uncharacterized protein</fullName>
    </submittedName>
</protein>
<dbReference type="Pfam" id="PF18742">
    <property type="entry name" value="DpnII-MboI"/>
    <property type="match status" value="1"/>
</dbReference>
<dbReference type="Proteomes" id="UP000263014">
    <property type="component" value="Unassembled WGS sequence"/>
</dbReference>